<dbReference type="Gene3D" id="3.90.850.10">
    <property type="entry name" value="Fumarylacetoacetase-like, C-terminal domain"/>
    <property type="match status" value="1"/>
</dbReference>
<evidence type="ECO:0000313" key="4">
    <source>
        <dbReference type="Proteomes" id="UP001209083"/>
    </source>
</evidence>
<dbReference type="InterPro" id="IPR036663">
    <property type="entry name" value="Fumarylacetoacetase_C_sf"/>
</dbReference>
<proteinExistence type="predicted"/>
<dbReference type="PANTHER" id="PTHR43211:SF1">
    <property type="entry name" value="BLL6422 PROTEIN"/>
    <property type="match status" value="1"/>
</dbReference>
<reference evidence="3 4" key="1">
    <citation type="submission" date="2023-05" db="EMBL/GenBank/DDBJ databases">
        <title>Lithophilousrod everest ZFBP1038 complete genpme.</title>
        <authorList>
            <person name="Tian M."/>
        </authorList>
    </citation>
    <scope>NUCLEOTIDE SEQUENCE [LARGE SCALE GENOMIC DNA]</scope>
    <source>
        <strain evidence="3 4">ZFBP1038</strain>
    </source>
</reference>
<protein>
    <submittedName>
        <fullName evidence="3">Fumarylacetoacetate hydrolase family protein</fullName>
    </submittedName>
</protein>
<dbReference type="RefSeq" id="WP_349638686.1">
    <property type="nucleotide sequence ID" value="NZ_CP090958.1"/>
</dbReference>
<organism evidence="3 4">
    <name type="scientific">Saxibacter everestensis</name>
    <dbReference type="NCBI Taxonomy" id="2909229"/>
    <lineage>
        <taxon>Bacteria</taxon>
        <taxon>Bacillati</taxon>
        <taxon>Actinomycetota</taxon>
        <taxon>Actinomycetes</taxon>
        <taxon>Micrococcales</taxon>
        <taxon>Brevibacteriaceae</taxon>
        <taxon>Saxibacter</taxon>
    </lineage>
</organism>
<feature type="region of interest" description="Disordered" evidence="1">
    <location>
        <begin position="320"/>
        <end position="349"/>
    </location>
</feature>
<sequence length="349" mass="37729">MVKIARWHAPATTETRTGPRVAHVHTGIVHKGRALSFEPDVTTLTLLEEGLAATLRRAAARIAAAAGDEPPVEQVRFLAPLEPRSMRDFVTFEEHVEGVTASIDGEAGVVDEWYEAPTFYFTNPHTVRADGETIPVPSGCHRMDFELEVAAVIGAPAHGDAPLGGTNLDPARAHEFIFGYTILNDWSARDVQSREMKVRLGPCKGKDFANTLGPWIVTADEFADRHDEEGFLHLALTAEVNGTALGTDDLGHMGWPFAELVAYASQDSRVLPGDVLGSGTSGRGCLAELWGRHNDLVPPPLAEGDRVRLTVEGIGSIENTVGARRREGVPSRPARRRGRSRAPETTSEG</sequence>
<evidence type="ECO:0000256" key="1">
    <source>
        <dbReference type="SAM" id="MobiDB-lite"/>
    </source>
</evidence>
<dbReference type="PANTHER" id="PTHR43211">
    <property type="entry name" value="FUMARYLACETOACETATE HYDROLASE"/>
    <property type="match status" value="1"/>
</dbReference>
<dbReference type="InterPro" id="IPR011234">
    <property type="entry name" value="Fumarylacetoacetase-like_C"/>
</dbReference>
<evidence type="ECO:0000259" key="2">
    <source>
        <dbReference type="Pfam" id="PF01557"/>
    </source>
</evidence>
<dbReference type="SUPFAM" id="SSF56529">
    <property type="entry name" value="FAH"/>
    <property type="match status" value="1"/>
</dbReference>
<gene>
    <name evidence="3" type="ORF">LWF01_17660</name>
</gene>
<dbReference type="Proteomes" id="UP001209083">
    <property type="component" value="Chromosome"/>
</dbReference>
<name>A0ABY8QUH4_9MICO</name>
<dbReference type="Pfam" id="PF01557">
    <property type="entry name" value="FAA_hydrolase"/>
    <property type="match status" value="1"/>
</dbReference>
<keyword evidence="4" id="KW-1185">Reference proteome</keyword>
<feature type="domain" description="Fumarylacetoacetase-like C-terminal" evidence="2">
    <location>
        <begin position="89"/>
        <end position="321"/>
    </location>
</feature>
<evidence type="ECO:0000313" key="3">
    <source>
        <dbReference type="EMBL" id="WGW11891.1"/>
    </source>
</evidence>
<keyword evidence="3" id="KW-0378">Hydrolase</keyword>
<dbReference type="GO" id="GO:0016787">
    <property type="term" value="F:hydrolase activity"/>
    <property type="evidence" value="ECO:0007669"/>
    <property type="project" value="UniProtKB-KW"/>
</dbReference>
<dbReference type="EMBL" id="CP090958">
    <property type="protein sequence ID" value="WGW11891.1"/>
    <property type="molecule type" value="Genomic_DNA"/>
</dbReference>
<accession>A0ABY8QUH4</accession>